<proteinExistence type="predicted"/>
<sequence length="188" mass="21436">MSSTMMTIDDVIPAEYRELADRLFPATGVGAPESKGFLAEQQFAKVLGIESDFNQALSDPKNEAVLKRLLVHFQNNVELLIHKTWVEKADEEHKEKLLGRIPRFVETIAAGDYEKALGGFINILQELAYLLFGAQSYKGDFIEYAFRIDSQIGLFWWYAGKLRHMQGFQDRELLRVYLLIGICFLAAL</sequence>
<reference evidence="1" key="1">
    <citation type="journal article" date="2020" name="mSystems">
        <title>Genome- and Community-Level Interaction Insights into Carbon Utilization and Element Cycling Functions of Hydrothermarchaeota in Hydrothermal Sediment.</title>
        <authorList>
            <person name="Zhou Z."/>
            <person name="Liu Y."/>
            <person name="Xu W."/>
            <person name="Pan J."/>
            <person name="Luo Z.H."/>
            <person name="Li M."/>
        </authorList>
    </citation>
    <scope>NUCLEOTIDE SEQUENCE [LARGE SCALE GENOMIC DNA]</scope>
    <source>
        <strain evidence="1">SpSt-503</strain>
    </source>
</reference>
<evidence type="ECO:0000313" key="1">
    <source>
        <dbReference type="EMBL" id="HFH30569.1"/>
    </source>
</evidence>
<dbReference type="AlphaFoldDB" id="A0A7C3EMF5"/>
<organism evidence="1">
    <name type="scientific">Gracilinema caldarium</name>
    <dbReference type="NCBI Taxonomy" id="215591"/>
    <lineage>
        <taxon>Bacteria</taxon>
        <taxon>Pseudomonadati</taxon>
        <taxon>Spirochaetota</taxon>
        <taxon>Spirochaetia</taxon>
        <taxon>Spirochaetales</taxon>
        <taxon>Breznakiellaceae</taxon>
        <taxon>Gracilinema</taxon>
    </lineage>
</organism>
<name>A0A7C3EMF5_9SPIR</name>
<dbReference type="EMBL" id="DSVL01000426">
    <property type="protein sequence ID" value="HFH30569.1"/>
    <property type="molecule type" value="Genomic_DNA"/>
</dbReference>
<gene>
    <name evidence="1" type="ORF">ENS59_13855</name>
</gene>
<protein>
    <submittedName>
        <fullName evidence="1">Uncharacterized protein</fullName>
    </submittedName>
</protein>
<accession>A0A7C3EMF5</accession>
<comment type="caution">
    <text evidence="1">The sequence shown here is derived from an EMBL/GenBank/DDBJ whole genome shotgun (WGS) entry which is preliminary data.</text>
</comment>